<proteinExistence type="predicted"/>
<evidence type="ECO:0000313" key="3">
    <source>
        <dbReference type="Proteomes" id="UP000629287"/>
    </source>
</evidence>
<dbReference type="Proteomes" id="UP000629287">
    <property type="component" value="Unassembled WGS sequence"/>
</dbReference>
<feature type="compositionally biased region" description="Basic and acidic residues" evidence="1">
    <location>
        <begin position="30"/>
        <end position="42"/>
    </location>
</feature>
<feature type="region of interest" description="Disordered" evidence="1">
    <location>
        <begin position="21"/>
        <end position="42"/>
    </location>
</feature>
<name>A0A8I0P793_9ACTN</name>
<reference evidence="2 3" key="1">
    <citation type="submission" date="2020-10" db="EMBL/GenBank/DDBJ databases">
        <title>Sequencing the genomes of 1000 actinobacteria strains.</title>
        <authorList>
            <person name="Klenk H.-P."/>
        </authorList>
    </citation>
    <scope>NUCLEOTIDE SEQUENCE [LARGE SCALE GENOMIC DNA]</scope>
    <source>
        <strain evidence="2 3">DSM 41803</strain>
    </source>
</reference>
<evidence type="ECO:0000256" key="1">
    <source>
        <dbReference type="SAM" id="MobiDB-lite"/>
    </source>
</evidence>
<organism evidence="2 3">
    <name type="scientific">Streptomyces stelliscabiei</name>
    <dbReference type="NCBI Taxonomy" id="146820"/>
    <lineage>
        <taxon>Bacteria</taxon>
        <taxon>Bacillati</taxon>
        <taxon>Actinomycetota</taxon>
        <taxon>Actinomycetes</taxon>
        <taxon>Kitasatosporales</taxon>
        <taxon>Streptomycetaceae</taxon>
        <taxon>Streptomyces</taxon>
    </lineage>
</organism>
<dbReference type="EMBL" id="JADBGF010000001">
    <property type="protein sequence ID" value="MBE1597240.1"/>
    <property type="molecule type" value="Genomic_DNA"/>
</dbReference>
<accession>A0A8I0P793</accession>
<comment type="caution">
    <text evidence="2">The sequence shown here is derived from an EMBL/GenBank/DDBJ whole genome shotgun (WGS) entry which is preliminary data.</text>
</comment>
<keyword evidence="3" id="KW-1185">Reference proteome</keyword>
<sequence length="42" mass="4846">MHEPSYDSQEKRKYKLRFEGMRATGGPHTFPDRAHTDAIGRA</sequence>
<dbReference type="AlphaFoldDB" id="A0A8I0P793"/>
<evidence type="ECO:0000313" key="2">
    <source>
        <dbReference type="EMBL" id="MBE1597240.1"/>
    </source>
</evidence>
<gene>
    <name evidence="2" type="ORF">H4687_003369</name>
</gene>
<protein>
    <submittedName>
        <fullName evidence="2">Uncharacterized protein</fullName>
    </submittedName>
</protein>